<dbReference type="Proteomes" id="UP000681526">
    <property type="component" value="Unassembled WGS sequence"/>
</dbReference>
<protein>
    <submittedName>
        <fullName evidence="2">NmrA family protein</fullName>
    </submittedName>
</protein>
<organism evidence="2 3">
    <name type="scientific">Thermobacillus xylanilyticus</name>
    <dbReference type="NCBI Taxonomy" id="76633"/>
    <lineage>
        <taxon>Bacteria</taxon>
        <taxon>Bacillati</taxon>
        <taxon>Bacillota</taxon>
        <taxon>Bacilli</taxon>
        <taxon>Bacillales</taxon>
        <taxon>Paenibacillaceae</taxon>
        <taxon>Thermobacillus</taxon>
    </lineage>
</organism>
<dbReference type="Gene3D" id="3.40.50.720">
    <property type="entry name" value="NAD(P)-binding Rossmann-like Domain"/>
    <property type="match status" value="1"/>
</dbReference>
<dbReference type="EMBL" id="CAJRAY010000066">
    <property type="protein sequence ID" value="CAG5089409.1"/>
    <property type="molecule type" value="Genomic_DNA"/>
</dbReference>
<evidence type="ECO:0000259" key="1">
    <source>
        <dbReference type="Pfam" id="PF13460"/>
    </source>
</evidence>
<keyword evidence="3" id="KW-1185">Reference proteome</keyword>
<proteinExistence type="predicted"/>
<sequence length="275" mass="30099">MTILVTGATGTVGRHVTEQLVQRGAAVRALTRNPDRARTILPDGVEIAAGDLMRTETLQDALRGVEAMFLIVSSDEPQADLNTDPRVVAMAREAGVKRVVVLVGFEEGPVEEAVRESGMEWTLVKPVEFMANVLSDWGPSIREEGVVRELNGNAPSARVHEGDIAAVAVEALLGDGHHGKSYVLTGPEVLTRMEAVRAIAAGIGKDIRFEELTEDEARQRWREQGYDEESIDFFVQMAFQPPEVGHTVLPTVEQVLGRPARTLTEWAAEHKHLLL</sequence>
<dbReference type="InterPro" id="IPR036291">
    <property type="entry name" value="NAD(P)-bd_dom_sf"/>
</dbReference>
<dbReference type="SUPFAM" id="SSF51735">
    <property type="entry name" value="NAD(P)-binding Rossmann-fold domains"/>
    <property type="match status" value="1"/>
</dbReference>
<dbReference type="InterPro" id="IPR051604">
    <property type="entry name" value="Ergot_Alk_Oxidoreductase"/>
</dbReference>
<name>A0ABN7RZ12_THEXY</name>
<accession>A0ABN7RZ12</accession>
<reference evidence="2 3" key="1">
    <citation type="submission" date="2021-04" db="EMBL/GenBank/DDBJ databases">
        <authorList>
            <person name="Rakotoarivonina H."/>
        </authorList>
    </citation>
    <scope>NUCLEOTIDE SEQUENCE [LARGE SCALE GENOMIC DNA]</scope>
    <source>
        <strain evidence="2 3">XE</strain>
    </source>
</reference>
<evidence type="ECO:0000313" key="3">
    <source>
        <dbReference type="Proteomes" id="UP000681526"/>
    </source>
</evidence>
<evidence type="ECO:0000313" key="2">
    <source>
        <dbReference type="EMBL" id="CAG5089409.1"/>
    </source>
</evidence>
<dbReference type="InterPro" id="IPR016040">
    <property type="entry name" value="NAD(P)-bd_dom"/>
</dbReference>
<gene>
    <name evidence="2" type="primary">txxe 1835</name>
    <name evidence="2" type="ORF">TXXE_12980</name>
</gene>
<dbReference type="Pfam" id="PF13460">
    <property type="entry name" value="NAD_binding_10"/>
    <property type="match status" value="1"/>
</dbReference>
<comment type="caution">
    <text evidence="2">The sequence shown here is derived from an EMBL/GenBank/DDBJ whole genome shotgun (WGS) entry which is preliminary data.</text>
</comment>
<dbReference type="PANTHER" id="PTHR43162:SF1">
    <property type="entry name" value="PRESTALK A DIFFERENTIATION PROTEIN A"/>
    <property type="match status" value="1"/>
</dbReference>
<dbReference type="RefSeq" id="WP_213484951.1">
    <property type="nucleotide sequence ID" value="NZ_CAJRAY010000066.1"/>
</dbReference>
<dbReference type="Gene3D" id="3.90.25.10">
    <property type="entry name" value="UDP-galactose 4-epimerase, domain 1"/>
    <property type="match status" value="1"/>
</dbReference>
<dbReference type="PANTHER" id="PTHR43162">
    <property type="match status" value="1"/>
</dbReference>
<feature type="domain" description="NAD(P)-binding" evidence="1">
    <location>
        <begin position="7"/>
        <end position="102"/>
    </location>
</feature>